<accession>A0A183L160</accession>
<proteinExistence type="predicted"/>
<name>A0A183L160_9TREM</name>
<protein>
    <submittedName>
        <fullName evidence="1">Uncharacterized protein</fullName>
    </submittedName>
</protein>
<evidence type="ECO:0000313" key="1">
    <source>
        <dbReference type="WBParaSite" id="SCUD_0002106201-mRNA-1"/>
    </source>
</evidence>
<reference evidence="1" key="1">
    <citation type="submission" date="2016-06" db="UniProtKB">
        <authorList>
            <consortium name="WormBaseParasite"/>
        </authorList>
    </citation>
    <scope>IDENTIFICATION</scope>
</reference>
<dbReference type="WBParaSite" id="SCUD_0002106201-mRNA-1">
    <property type="protein sequence ID" value="SCUD_0002106201-mRNA-1"/>
    <property type="gene ID" value="SCUD_0002106201"/>
</dbReference>
<organism evidence="1">
    <name type="scientific">Schistosoma curassoni</name>
    <dbReference type="NCBI Taxonomy" id="6186"/>
    <lineage>
        <taxon>Eukaryota</taxon>
        <taxon>Metazoa</taxon>
        <taxon>Spiralia</taxon>
        <taxon>Lophotrochozoa</taxon>
        <taxon>Platyhelminthes</taxon>
        <taxon>Trematoda</taxon>
        <taxon>Digenea</taxon>
        <taxon>Strigeidida</taxon>
        <taxon>Schistosomatoidea</taxon>
        <taxon>Schistosomatidae</taxon>
        <taxon>Schistosoma</taxon>
    </lineage>
</organism>
<sequence>MVLSIEKSYLSRQCMMKQLISLIFFYDKFLYIADGIELLLIESKSISRTDIS</sequence>
<dbReference type="AlphaFoldDB" id="A0A183L160"/>